<evidence type="ECO:0000313" key="3">
    <source>
        <dbReference type="EMBL" id="PXF39668.1"/>
    </source>
</evidence>
<comment type="caution">
    <text evidence="3">The sequence shown here is derived from an EMBL/GenBank/DDBJ whole genome shotgun (WGS) entry which is preliminary data.</text>
</comment>
<reference evidence="3 4" key="1">
    <citation type="journal article" date="2018" name="Mol. Biol. Evol.">
        <title>Analysis of the draft genome of the red seaweed Gracilariopsis chorda provides insights into genome size evolution in Rhodophyta.</title>
        <authorList>
            <person name="Lee J."/>
            <person name="Yang E.C."/>
            <person name="Graf L."/>
            <person name="Yang J.H."/>
            <person name="Qiu H."/>
            <person name="Zel Zion U."/>
            <person name="Chan C.X."/>
            <person name="Stephens T.G."/>
            <person name="Weber A.P.M."/>
            <person name="Boo G.H."/>
            <person name="Boo S.M."/>
            <person name="Kim K.M."/>
            <person name="Shin Y."/>
            <person name="Jung M."/>
            <person name="Lee S.J."/>
            <person name="Yim H.S."/>
            <person name="Lee J.H."/>
            <person name="Bhattacharya D."/>
            <person name="Yoon H.S."/>
        </authorList>
    </citation>
    <scope>NUCLEOTIDE SEQUENCE [LARGE SCALE GENOMIC DNA]</scope>
    <source>
        <strain evidence="3 4">SKKU-2015</strain>
        <tissue evidence="3">Whole body</tissue>
    </source>
</reference>
<keyword evidence="1" id="KW-1133">Transmembrane helix</keyword>
<dbReference type="AlphaFoldDB" id="A0A2V3ICA5"/>
<dbReference type="EMBL" id="NBIV01000605">
    <property type="protein sequence ID" value="PXF39625.1"/>
    <property type="molecule type" value="Genomic_DNA"/>
</dbReference>
<evidence type="ECO:0000313" key="4">
    <source>
        <dbReference type="Proteomes" id="UP000247409"/>
    </source>
</evidence>
<evidence type="ECO:0000256" key="1">
    <source>
        <dbReference type="SAM" id="Phobius"/>
    </source>
</evidence>
<feature type="transmembrane region" description="Helical" evidence="1">
    <location>
        <begin position="12"/>
        <end position="35"/>
    </location>
</feature>
<gene>
    <name evidence="3" type="ORF">BWQ96_10631</name>
    <name evidence="2" type="ORF">BWQ96_10678</name>
</gene>
<dbReference type="EMBL" id="NBIV01000542">
    <property type="protein sequence ID" value="PXF39668.1"/>
    <property type="molecule type" value="Genomic_DNA"/>
</dbReference>
<name>A0A2V3ICA5_9FLOR</name>
<keyword evidence="1" id="KW-0472">Membrane</keyword>
<keyword evidence="1" id="KW-0812">Transmembrane</keyword>
<protein>
    <submittedName>
        <fullName evidence="3">Uncharacterized protein</fullName>
    </submittedName>
</protein>
<dbReference type="Proteomes" id="UP000247409">
    <property type="component" value="Unassembled WGS sequence"/>
</dbReference>
<proteinExistence type="predicted"/>
<keyword evidence="4" id="KW-1185">Reference proteome</keyword>
<accession>A0A2V3ICA5</accession>
<sequence>MNVMHTPLEHKRLFIPVISTFIELPLISVVVPFYVQQSPANPFSEYNFQATKSSNFCTAVTRATVQSLSAFLIVIFVAPNADKILTKFPEASELDNIFRLLLTLCLQVIR</sequence>
<evidence type="ECO:0000313" key="2">
    <source>
        <dbReference type="EMBL" id="PXF39625.1"/>
    </source>
</evidence>
<organism evidence="3 4">
    <name type="scientific">Gracilariopsis chorda</name>
    <dbReference type="NCBI Taxonomy" id="448386"/>
    <lineage>
        <taxon>Eukaryota</taxon>
        <taxon>Rhodophyta</taxon>
        <taxon>Florideophyceae</taxon>
        <taxon>Rhodymeniophycidae</taxon>
        <taxon>Gracilariales</taxon>
        <taxon>Gracilariaceae</taxon>
        <taxon>Gracilariopsis</taxon>
    </lineage>
</organism>